<dbReference type="AlphaFoldDB" id="A0A2C6MHZ5"/>
<keyword evidence="2" id="KW-1185">Reference proteome</keyword>
<evidence type="ECO:0000313" key="1">
    <source>
        <dbReference type="EMBL" id="PHJ39404.1"/>
    </source>
</evidence>
<comment type="caution">
    <text evidence="1">The sequence shown here is derived from an EMBL/GenBank/DDBJ whole genome shotgun (WGS) entry which is preliminary data.</text>
</comment>
<dbReference type="Proteomes" id="UP000222564">
    <property type="component" value="Unassembled WGS sequence"/>
</dbReference>
<protein>
    <submittedName>
        <fullName evidence="1">Uncharacterized protein</fullName>
    </submittedName>
</protein>
<organism evidence="1 2">
    <name type="scientific">Desulforamulus profundi</name>
    <dbReference type="NCBI Taxonomy" id="1383067"/>
    <lineage>
        <taxon>Bacteria</taxon>
        <taxon>Bacillati</taxon>
        <taxon>Bacillota</taxon>
        <taxon>Clostridia</taxon>
        <taxon>Eubacteriales</taxon>
        <taxon>Peptococcaceae</taxon>
        <taxon>Desulforamulus</taxon>
    </lineage>
</organism>
<sequence>MPAARYSRKLLEVPVSWEERIADGVEITVALKHEPDTPGYWPYD</sequence>
<accession>A0A2C6MHZ5</accession>
<dbReference type="RefSeq" id="WP_274378631.1">
    <property type="nucleotide sequence ID" value="NZ_AWQQ01000020.1"/>
</dbReference>
<reference evidence="1 2" key="1">
    <citation type="submission" date="2013-09" db="EMBL/GenBank/DDBJ databases">
        <title>Biodegradation of hydrocarbons in the deep terrestrial subsurface : characterization of a microbial consortium composed of two Desulfotomaculum species originating from a deep geological formation.</title>
        <authorList>
            <person name="Aullo T."/>
            <person name="Berlendis S."/>
            <person name="Lascourreges J.-F."/>
            <person name="Dessort D."/>
            <person name="Saint-Laurent S."/>
            <person name="Schraauwers B."/>
            <person name="Mas J."/>
            <person name="Magot M."/>
            <person name="Ranchou-Peyruse A."/>
        </authorList>
    </citation>
    <scope>NUCLEOTIDE SEQUENCE [LARGE SCALE GENOMIC DNA]</scope>
    <source>
        <strain evidence="1 2">Bs107</strain>
    </source>
</reference>
<evidence type="ECO:0000313" key="2">
    <source>
        <dbReference type="Proteomes" id="UP000222564"/>
    </source>
</evidence>
<gene>
    <name evidence="1" type="ORF">P378_03080</name>
</gene>
<dbReference type="EMBL" id="AWQQ01000020">
    <property type="protein sequence ID" value="PHJ39404.1"/>
    <property type="molecule type" value="Genomic_DNA"/>
</dbReference>
<proteinExistence type="predicted"/>
<name>A0A2C6MHZ5_9FIRM</name>